<sequence>MKIDEIKNHFEIALSCKFDGSYVPDPEEIIRISTSFSEEYNVLIEKTYDSTELAFYNKNSRTTTFILLYNTTSDIIEIITCKTSKDIHYETISNVSYCSTEEGYFQESLIKNLTVSYSDLSTIINCVEKLNDFVLSMFDITEQNPKVIKC</sequence>
<name>A0AAU7PIW6_9CAUD</name>
<reference evidence="1" key="1">
    <citation type="submission" date="2024-05" db="EMBL/GenBank/DDBJ databases">
        <authorList>
            <person name="Badawy S."/>
            <person name="Skurnik M."/>
        </authorList>
    </citation>
    <scope>NUCLEOTIDE SEQUENCE</scope>
</reference>
<protein>
    <submittedName>
        <fullName evidence="1">Uncharacterized protein</fullName>
    </submittedName>
</protein>
<organism evidence="1">
    <name type="scientific">Escherichia phage fEgEco12</name>
    <dbReference type="NCBI Taxonomy" id="3158837"/>
    <lineage>
        <taxon>Viruses</taxon>
        <taxon>Duplodnaviria</taxon>
        <taxon>Heunggongvirae</taxon>
        <taxon>Uroviricota</taxon>
        <taxon>Caudoviricetes</taxon>
    </lineage>
</organism>
<evidence type="ECO:0000313" key="1">
    <source>
        <dbReference type="EMBL" id="XBS49533.1"/>
    </source>
</evidence>
<dbReference type="EMBL" id="PP777464">
    <property type="protein sequence ID" value="XBS49533.1"/>
    <property type="molecule type" value="Genomic_DNA"/>
</dbReference>
<accession>A0AAU7PIW6</accession>
<proteinExistence type="predicted"/>